<dbReference type="InterPro" id="IPR001608">
    <property type="entry name" value="Ala_racemase_N"/>
</dbReference>
<dbReference type="SUPFAM" id="SSF50621">
    <property type="entry name" value="Alanine racemase C-terminal domain-like"/>
    <property type="match status" value="1"/>
</dbReference>
<evidence type="ECO:0000256" key="2">
    <source>
        <dbReference type="ARBA" id="ARBA00022898"/>
    </source>
</evidence>
<evidence type="ECO:0000313" key="8">
    <source>
        <dbReference type="EMBL" id="MBY5956974.1"/>
    </source>
</evidence>
<comment type="cofactor">
    <cofactor evidence="1 4 5">
        <name>pyridoxal 5'-phosphate</name>
        <dbReference type="ChEBI" id="CHEBI:597326"/>
    </cofactor>
</comment>
<protein>
    <recommendedName>
        <fullName evidence="4">Alanine racemase</fullName>
        <ecNumber evidence="4">5.1.1.1</ecNumber>
    </recommendedName>
</protein>
<evidence type="ECO:0000256" key="1">
    <source>
        <dbReference type="ARBA" id="ARBA00001933"/>
    </source>
</evidence>
<comment type="caution">
    <text evidence="8">The sequence shown here is derived from an EMBL/GenBank/DDBJ whole genome shotgun (WGS) entry which is preliminary data.</text>
</comment>
<comment type="function">
    <text evidence="4">Catalyzes the interconversion of L-alanine and D-alanine. May also act on other amino acids.</text>
</comment>
<dbReference type="Gene3D" id="2.40.37.10">
    <property type="entry name" value="Lyase, Ornithine Decarboxylase, Chain A, domain 1"/>
    <property type="match status" value="1"/>
</dbReference>
<evidence type="ECO:0000256" key="5">
    <source>
        <dbReference type="PIRSR" id="PIRSR600821-50"/>
    </source>
</evidence>
<keyword evidence="3 4" id="KW-0413">Isomerase</keyword>
<feature type="binding site" evidence="4 6">
    <location>
        <position position="140"/>
    </location>
    <ligand>
        <name>substrate</name>
    </ligand>
</feature>
<dbReference type="GO" id="GO:0030170">
    <property type="term" value="F:pyridoxal phosphate binding"/>
    <property type="evidence" value="ECO:0007669"/>
    <property type="project" value="UniProtKB-UniRule"/>
</dbReference>
<dbReference type="Proteomes" id="UP000753961">
    <property type="component" value="Unassembled WGS sequence"/>
</dbReference>
<dbReference type="SUPFAM" id="SSF51419">
    <property type="entry name" value="PLP-binding barrel"/>
    <property type="match status" value="1"/>
</dbReference>
<dbReference type="Pfam" id="PF00842">
    <property type="entry name" value="Ala_racemase_C"/>
    <property type="match status" value="1"/>
</dbReference>
<dbReference type="InterPro" id="IPR029066">
    <property type="entry name" value="PLP-binding_barrel"/>
</dbReference>
<comment type="catalytic activity">
    <reaction evidence="4">
        <text>L-alanine = D-alanine</text>
        <dbReference type="Rhea" id="RHEA:20249"/>
        <dbReference type="ChEBI" id="CHEBI:57416"/>
        <dbReference type="ChEBI" id="CHEBI:57972"/>
        <dbReference type="EC" id="5.1.1.1"/>
    </reaction>
</comment>
<dbReference type="InterPro" id="IPR011079">
    <property type="entry name" value="Ala_racemase_C"/>
</dbReference>
<dbReference type="NCBIfam" id="TIGR00492">
    <property type="entry name" value="alr"/>
    <property type="match status" value="1"/>
</dbReference>
<dbReference type="GO" id="GO:0005829">
    <property type="term" value="C:cytosol"/>
    <property type="evidence" value="ECO:0007669"/>
    <property type="project" value="TreeGrafter"/>
</dbReference>
<evidence type="ECO:0000256" key="4">
    <source>
        <dbReference type="HAMAP-Rule" id="MF_01201"/>
    </source>
</evidence>
<feature type="domain" description="Alanine racemase C-terminal" evidence="7">
    <location>
        <begin position="248"/>
        <end position="373"/>
    </location>
</feature>
<dbReference type="AlphaFoldDB" id="A0A953HKY6"/>
<keyword evidence="9" id="KW-1185">Reference proteome</keyword>
<accession>A0A953HKY6</accession>
<feature type="binding site" evidence="4 6">
    <location>
        <position position="318"/>
    </location>
    <ligand>
        <name>substrate</name>
    </ligand>
</feature>
<dbReference type="SMART" id="SM01005">
    <property type="entry name" value="Ala_racemase_C"/>
    <property type="match status" value="1"/>
</dbReference>
<evidence type="ECO:0000259" key="7">
    <source>
        <dbReference type="SMART" id="SM01005"/>
    </source>
</evidence>
<dbReference type="EMBL" id="JAHVHU010000002">
    <property type="protein sequence ID" value="MBY5956974.1"/>
    <property type="molecule type" value="Genomic_DNA"/>
</dbReference>
<comment type="pathway">
    <text evidence="4">Amino-acid biosynthesis; D-alanine biosynthesis; D-alanine from L-alanine: step 1/1.</text>
</comment>
<dbReference type="GO" id="GO:0008784">
    <property type="term" value="F:alanine racemase activity"/>
    <property type="evidence" value="ECO:0007669"/>
    <property type="project" value="UniProtKB-UniRule"/>
</dbReference>
<name>A0A953HKY6_9BACT</name>
<reference evidence="8" key="1">
    <citation type="submission" date="2021-06" db="EMBL/GenBank/DDBJ databases">
        <title>44 bacteria genomes isolated from Dapeng, Shenzhen.</title>
        <authorList>
            <person name="Zheng W."/>
            <person name="Yu S."/>
            <person name="Huang Y."/>
        </authorList>
    </citation>
    <scope>NUCLEOTIDE SEQUENCE</scope>
    <source>
        <strain evidence="8">DP5N28-2</strain>
    </source>
</reference>
<proteinExistence type="inferred from homology"/>
<feature type="modified residue" description="N6-(pyridoxal phosphate)lysine" evidence="4 5">
    <location>
        <position position="42"/>
    </location>
</feature>
<dbReference type="HAMAP" id="MF_01201">
    <property type="entry name" value="Ala_racemase"/>
    <property type="match status" value="1"/>
</dbReference>
<keyword evidence="2 4" id="KW-0663">Pyridoxal phosphate</keyword>
<dbReference type="PRINTS" id="PR00992">
    <property type="entry name" value="ALARACEMASE"/>
</dbReference>
<gene>
    <name evidence="8" type="primary">alr</name>
    <name evidence="8" type="ORF">KUV50_02425</name>
</gene>
<evidence type="ECO:0000256" key="6">
    <source>
        <dbReference type="PIRSR" id="PIRSR600821-52"/>
    </source>
</evidence>
<comment type="similarity">
    <text evidence="4">Belongs to the alanine racemase family.</text>
</comment>
<dbReference type="GO" id="GO:0030632">
    <property type="term" value="P:D-alanine biosynthetic process"/>
    <property type="evidence" value="ECO:0007669"/>
    <property type="project" value="UniProtKB-UniRule"/>
</dbReference>
<evidence type="ECO:0000256" key="3">
    <source>
        <dbReference type="ARBA" id="ARBA00023235"/>
    </source>
</evidence>
<dbReference type="CDD" id="cd00430">
    <property type="entry name" value="PLPDE_III_AR"/>
    <property type="match status" value="1"/>
</dbReference>
<dbReference type="InterPro" id="IPR009006">
    <property type="entry name" value="Ala_racemase/Decarboxylase_C"/>
</dbReference>
<sequence length="374" mass="41327">MDVYMSDFAPATAITHLDNLRHNLSYFRSLLSENTRVMAMVKSNAYGSSAVEVGRELNRLGVRDLGVAYTYEGKELRTHGVSGSIMVMNPVPGDFPDLINHQLEPELSNMEILTKWVNFISREKIANYPVHLELDTGMRRLGFDNNDLGSLVEVLCATPSMQVKSVFSHLSSSPTSEKDAFTKSQFNLFEEWTALINRNLPKPVTRHILNSAGIVRFPEYQYDMVRLGIGLYGVGLESLSVHEDLRPVQSLYASISQIKKVSAGESIGYEQNGQLQSDGKIAVLNIGYADGVPRLAGNGRFSVRIGKVLCPVVGNVCMDMIMVDISNCPDVTAGTPVEIYGQNNPVHHLANAGNTIPYEILTGNRKRVHRLIAE</sequence>
<dbReference type="PANTHER" id="PTHR30511">
    <property type="entry name" value="ALANINE RACEMASE"/>
    <property type="match status" value="1"/>
</dbReference>
<dbReference type="Gene3D" id="3.20.20.10">
    <property type="entry name" value="Alanine racemase"/>
    <property type="match status" value="1"/>
</dbReference>
<dbReference type="EC" id="5.1.1.1" evidence="4"/>
<organism evidence="8 9">
    <name type="scientific">Membranihabitans marinus</name>
    <dbReference type="NCBI Taxonomy" id="1227546"/>
    <lineage>
        <taxon>Bacteria</taxon>
        <taxon>Pseudomonadati</taxon>
        <taxon>Bacteroidota</taxon>
        <taxon>Saprospiria</taxon>
        <taxon>Saprospirales</taxon>
        <taxon>Saprospiraceae</taxon>
        <taxon>Membranihabitans</taxon>
    </lineage>
</organism>
<dbReference type="PANTHER" id="PTHR30511:SF0">
    <property type="entry name" value="ALANINE RACEMASE, CATABOLIC-RELATED"/>
    <property type="match status" value="1"/>
</dbReference>
<dbReference type="InterPro" id="IPR000821">
    <property type="entry name" value="Ala_racemase"/>
</dbReference>
<feature type="active site" description="Proton acceptor; specific for L-alanine" evidence="4">
    <location>
        <position position="269"/>
    </location>
</feature>
<dbReference type="Pfam" id="PF01168">
    <property type="entry name" value="Ala_racemase_N"/>
    <property type="match status" value="1"/>
</dbReference>
<dbReference type="RefSeq" id="WP_222578488.1">
    <property type="nucleotide sequence ID" value="NZ_JAHVHU010000002.1"/>
</dbReference>
<evidence type="ECO:0000313" key="9">
    <source>
        <dbReference type="Proteomes" id="UP000753961"/>
    </source>
</evidence>
<feature type="active site" description="Proton acceptor; specific for D-alanine" evidence="4">
    <location>
        <position position="42"/>
    </location>
</feature>